<dbReference type="SUPFAM" id="SSF57701">
    <property type="entry name" value="Zn2/Cys6 DNA-binding domain"/>
    <property type="match status" value="1"/>
</dbReference>
<keyword evidence="2" id="KW-0479">Metal-binding</keyword>
<dbReference type="Pfam" id="PF00172">
    <property type="entry name" value="Zn_clus"/>
    <property type="match status" value="1"/>
</dbReference>
<evidence type="ECO:0000313" key="9">
    <source>
        <dbReference type="Proteomes" id="UP000816034"/>
    </source>
</evidence>
<dbReference type="PROSITE" id="PS00463">
    <property type="entry name" value="ZN2_CY6_FUNGAL_1"/>
    <property type="match status" value="1"/>
</dbReference>
<dbReference type="GeneID" id="68096322"/>
<feature type="region of interest" description="Disordered" evidence="6">
    <location>
        <begin position="338"/>
        <end position="364"/>
    </location>
</feature>
<dbReference type="InterPro" id="IPR036864">
    <property type="entry name" value="Zn2-C6_fun-type_DNA-bd_sf"/>
</dbReference>
<feature type="compositionally biased region" description="Low complexity" evidence="6">
    <location>
        <begin position="338"/>
        <end position="352"/>
    </location>
</feature>
<organism evidence="8 9">
    <name type="scientific">Naegleria lovaniensis</name>
    <name type="common">Amoeba</name>
    <dbReference type="NCBI Taxonomy" id="51637"/>
    <lineage>
        <taxon>Eukaryota</taxon>
        <taxon>Discoba</taxon>
        <taxon>Heterolobosea</taxon>
        <taxon>Tetramitia</taxon>
        <taxon>Eutetramitia</taxon>
        <taxon>Vahlkampfiidae</taxon>
        <taxon>Naegleria</taxon>
    </lineage>
</organism>
<keyword evidence="9" id="KW-1185">Reference proteome</keyword>
<dbReference type="GO" id="GO:0000981">
    <property type="term" value="F:DNA-binding transcription factor activity, RNA polymerase II-specific"/>
    <property type="evidence" value="ECO:0007669"/>
    <property type="project" value="InterPro"/>
</dbReference>
<evidence type="ECO:0000259" key="7">
    <source>
        <dbReference type="PROSITE" id="PS50048"/>
    </source>
</evidence>
<dbReference type="AlphaFoldDB" id="A0AA88KQD3"/>
<dbReference type="InterPro" id="IPR050815">
    <property type="entry name" value="TF_fung"/>
</dbReference>
<evidence type="ECO:0000256" key="3">
    <source>
        <dbReference type="ARBA" id="ARBA00023015"/>
    </source>
</evidence>
<evidence type="ECO:0000256" key="1">
    <source>
        <dbReference type="ARBA" id="ARBA00004123"/>
    </source>
</evidence>
<evidence type="ECO:0000256" key="5">
    <source>
        <dbReference type="ARBA" id="ARBA00023242"/>
    </source>
</evidence>
<proteinExistence type="predicted"/>
<dbReference type="Proteomes" id="UP000816034">
    <property type="component" value="Unassembled WGS sequence"/>
</dbReference>
<dbReference type="SMART" id="SM00066">
    <property type="entry name" value="GAL4"/>
    <property type="match status" value="1"/>
</dbReference>
<evidence type="ECO:0000313" key="8">
    <source>
        <dbReference type="EMBL" id="KAG2394103.1"/>
    </source>
</evidence>
<keyword evidence="4" id="KW-0804">Transcription</keyword>
<dbReference type="PANTHER" id="PTHR47338:SF5">
    <property type="entry name" value="ZN(II)2CYS6 TRANSCRIPTION FACTOR (EUROFUNG)"/>
    <property type="match status" value="1"/>
</dbReference>
<name>A0AA88KQD3_NAELO</name>
<dbReference type="RefSeq" id="XP_044555997.1">
    <property type="nucleotide sequence ID" value="XM_044693442.1"/>
</dbReference>
<accession>A0AA88KQD3</accession>
<evidence type="ECO:0000256" key="4">
    <source>
        <dbReference type="ARBA" id="ARBA00023163"/>
    </source>
</evidence>
<comment type="caution">
    <text evidence="8">The sequence shown here is derived from an EMBL/GenBank/DDBJ whole genome shotgun (WGS) entry which is preliminary data.</text>
</comment>
<evidence type="ECO:0000256" key="6">
    <source>
        <dbReference type="SAM" id="MobiDB-lite"/>
    </source>
</evidence>
<dbReference type="PROSITE" id="PS50048">
    <property type="entry name" value="ZN2_CY6_FUNGAL_2"/>
    <property type="match status" value="1"/>
</dbReference>
<dbReference type="CDD" id="cd00067">
    <property type="entry name" value="GAL4"/>
    <property type="match status" value="1"/>
</dbReference>
<dbReference type="EMBL" id="PYSW02000001">
    <property type="protein sequence ID" value="KAG2394103.1"/>
    <property type="molecule type" value="Genomic_DNA"/>
</dbReference>
<dbReference type="Gene3D" id="4.10.240.10">
    <property type="entry name" value="Zn(2)-C6 fungal-type DNA-binding domain"/>
    <property type="match status" value="1"/>
</dbReference>
<comment type="subcellular location">
    <subcellularLocation>
        <location evidence="1">Nucleus</location>
    </subcellularLocation>
</comment>
<protein>
    <recommendedName>
        <fullName evidence="7">Zn(2)-C6 fungal-type domain-containing protein</fullName>
    </recommendedName>
</protein>
<dbReference type="GO" id="GO:0008270">
    <property type="term" value="F:zinc ion binding"/>
    <property type="evidence" value="ECO:0007669"/>
    <property type="project" value="InterPro"/>
</dbReference>
<dbReference type="PANTHER" id="PTHR47338">
    <property type="entry name" value="ZN(II)2CYS6 TRANSCRIPTION FACTOR (EUROFUNG)-RELATED"/>
    <property type="match status" value="1"/>
</dbReference>
<gene>
    <name evidence="8" type="ORF">C9374_003867</name>
</gene>
<keyword evidence="5" id="KW-0539">Nucleus</keyword>
<evidence type="ECO:0000256" key="2">
    <source>
        <dbReference type="ARBA" id="ARBA00022723"/>
    </source>
</evidence>
<reference evidence="8 9" key="1">
    <citation type="journal article" date="2018" name="BMC Genomics">
        <title>The genome of Naegleria lovaniensis, the basis for a comparative approach to unravel pathogenicity factors of the human pathogenic amoeba N. fowleri.</title>
        <authorList>
            <person name="Liechti N."/>
            <person name="Schurch N."/>
            <person name="Bruggmann R."/>
            <person name="Wittwer M."/>
        </authorList>
    </citation>
    <scope>NUCLEOTIDE SEQUENCE [LARGE SCALE GENOMIC DNA]</scope>
    <source>
        <strain evidence="8 9">ATCC 30569</strain>
    </source>
</reference>
<dbReference type="GO" id="GO:0005634">
    <property type="term" value="C:nucleus"/>
    <property type="evidence" value="ECO:0007669"/>
    <property type="project" value="UniProtKB-SubCell"/>
</dbReference>
<feature type="domain" description="Zn(2)-C6 fungal-type" evidence="7">
    <location>
        <begin position="228"/>
        <end position="258"/>
    </location>
</feature>
<sequence>MSTRKDGEEELTFTRNRLFEQSEDPTTFKSQLVHNNIQTNHNTIHSETTAVNPNLNIGSKPMLVGDIQRSSEPSHNKHLNSPIQQLSNFDQLTCRFFSNSSIMPILSAHNIQNQVSDPFTTAPQHCAESNMSETKLQQPHGLNESANTRQQQINITCKKEPIVEEILLLSDEDMNHTFATQADITEQVNSGTLPHTKESSAGSMEKNLQNSANQETSMVEEILRHPISCERCRQRHTKCDKILPVCTYCKSNDLQCIYSTPKKLRKNYISESVDLNHLDDGDVNSSLMALPTPIQSSSTTHGHPQSKFKVYKFSLHGKKSRQKKQKINAISGSITSTTASSRVSSGNNSESVTSNPSPTHLEKVDRSHLSSLSVKFSDSDIHMLLKSLRTGIYEYYSCYIAFGTTFISLETIENVFSQNRDNGMPFRMILYPDDVMALLYAIHALNCFTFQKTEISTSSFQRCLELLQYDSSSIENILYSTGLFTGLESSVNLLCLSDSATQVPSMYFTNTNRDESSLFLIGTRLILAQYSLCLGKVEIASFFLSEADLMLGRRFKVYADKSFLPIFIYENGDVRINSLYDGLQPDEISVLRYRLICGVKLDDIRFLIEKGIEYIEFERVVTTFKSYTRTSSVLGDDKKFLFKSFVNRYIFGTYLFITGTVASEILELLSAPIVLSDTSPFSIMSILDFQNTQLERQTLTKFPQTTPESLRLIEQSEVSTHTITEVHDYYKLLGIFRTIFMASYSMLVLHETVLNSTNPLILNPINVTQPSKITPEQIARLENYRNGFADRLSDLFASLPDYTIQYISLLVMAVFVSCKVHIDMLKQFEIKSELQPDSILLRRTKSDLRVLKILHTKFPELFRTKPIKDFLTESEKIAKLFDATTV</sequence>
<keyword evidence="3" id="KW-0805">Transcription regulation</keyword>
<dbReference type="InterPro" id="IPR001138">
    <property type="entry name" value="Zn2Cys6_DnaBD"/>
</dbReference>